<dbReference type="EMBL" id="GBRH01236059">
    <property type="protein sequence ID" value="JAD61836.1"/>
    <property type="molecule type" value="Transcribed_RNA"/>
</dbReference>
<sequence>MHKSFQDAHIVCPGYFTSLAGPRNNHTVCSRLLLVSAAYSGLQVVTKFQPSEV</sequence>
<accession>A0A0A9BEQ7</accession>
<reference evidence="1" key="2">
    <citation type="journal article" date="2015" name="Data Brief">
        <title>Shoot transcriptome of the giant reed, Arundo donax.</title>
        <authorList>
            <person name="Barrero R.A."/>
            <person name="Guerrero F.D."/>
            <person name="Moolhuijzen P."/>
            <person name="Goolsby J.A."/>
            <person name="Tidwell J."/>
            <person name="Bellgard S.E."/>
            <person name="Bellgard M.I."/>
        </authorList>
    </citation>
    <scope>NUCLEOTIDE SEQUENCE</scope>
    <source>
        <tissue evidence="1">Shoot tissue taken approximately 20 cm above the soil surface</tissue>
    </source>
</reference>
<reference evidence="1" key="1">
    <citation type="submission" date="2014-09" db="EMBL/GenBank/DDBJ databases">
        <authorList>
            <person name="Magalhaes I.L.F."/>
            <person name="Oliveira U."/>
            <person name="Santos F.R."/>
            <person name="Vidigal T.H.D.A."/>
            <person name="Brescovit A.D."/>
            <person name="Santos A.J."/>
        </authorList>
    </citation>
    <scope>NUCLEOTIDE SEQUENCE</scope>
    <source>
        <tissue evidence="1">Shoot tissue taken approximately 20 cm above the soil surface</tissue>
    </source>
</reference>
<evidence type="ECO:0000313" key="1">
    <source>
        <dbReference type="EMBL" id="JAD61836.1"/>
    </source>
</evidence>
<organism evidence="1">
    <name type="scientific">Arundo donax</name>
    <name type="common">Giant reed</name>
    <name type="synonym">Donax arundinaceus</name>
    <dbReference type="NCBI Taxonomy" id="35708"/>
    <lineage>
        <taxon>Eukaryota</taxon>
        <taxon>Viridiplantae</taxon>
        <taxon>Streptophyta</taxon>
        <taxon>Embryophyta</taxon>
        <taxon>Tracheophyta</taxon>
        <taxon>Spermatophyta</taxon>
        <taxon>Magnoliopsida</taxon>
        <taxon>Liliopsida</taxon>
        <taxon>Poales</taxon>
        <taxon>Poaceae</taxon>
        <taxon>PACMAD clade</taxon>
        <taxon>Arundinoideae</taxon>
        <taxon>Arundineae</taxon>
        <taxon>Arundo</taxon>
    </lineage>
</organism>
<proteinExistence type="predicted"/>
<name>A0A0A9BEQ7_ARUDO</name>
<protein>
    <submittedName>
        <fullName evidence="1">Uncharacterized protein</fullName>
    </submittedName>
</protein>
<dbReference type="AlphaFoldDB" id="A0A0A9BEQ7"/>